<gene>
    <name evidence="1" type="ORF">ACFQ4B_04950</name>
</gene>
<organism evidence="1 2">
    <name type="scientific">Paenibacillus vulneris</name>
    <dbReference type="NCBI Taxonomy" id="1133364"/>
    <lineage>
        <taxon>Bacteria</taxon>
        <taxon>Bacillati</taxon>
        <taxon>Bacillota</taxon>
        <taxon>Bacilli</taxon>
        <taxon>Bacillales</taxon>
        <taxon>Paenibacillaceae</taxon>
        <taxon>Paenibacillus</taxon>
    </lineage>
</organism>
<dbReference type="Proteomes" id="UP001597180">
    <property type="component" value="Unassembled WGS sequence"/>
</dbReference>
<dbReference type="RefSeq" id="WP_345595398.1">
    <property type="nucleotide sequence ID" value="NZ_BAABJG010000063.1"/>
</dbReference>
<reference evidence="2" key="1">
    <citation type="journal article" date="2019" name="Int. J. Syst. Evol. Microbiol.">
        <title>The Global Catalogue of Microorganisms (GCM) 10K type strain sequencing project: providing services to taxonomists for standard genome sequencing and annotation.</title>
        <authorList>
            <consortium name="The Broad Institute Genomics Platform"/>
            <consortium name="The Broad Institute Genome Sequencing Center for Infectious Disease"/>
            <person name="Wu L."/>
            <person name="Ma J."/>
        </authorList>
    </citation>
    <scope>NUCLEOTIDE SEQUENCE [LARGE SCALE GENOMIC DNA]</scope>
    <source>
        <strain evidence="2">CCUG 53270</strain>
    </source>
</reference>
<dbReference type="EMBL" id="JBHTLU010000012">
    <property type="protein sequence ID" value="MFD1219454.1"/>
    <property type="molecule type" value="Genomic_DNA"/>
</dbReference>
<name>A0ABW3UIU9_9BACL</name>
<evidence type="ECO:0000313" key="1">
    <source>
        <dbReference type="EMBL" id="MFD1219454.1"/>
    </source>
</evidence>
<sequence>MNLNIFQNSPVENQDFIWIAAYADGTFLSEYNYDTKAENSFYFIDRSQLLRFGLIGYGMNMYYEVFGGVYKIAGQMIEIFYRVNDKEYALTGQQMMYNDIITYKNAEATFDLMNRNGAATSTITQYNFGYKQNILIDDVQFGFKTICSVPYGQPVYLNVRLVANQDMNGVLCIKKNGVYVAEIDAPLQENIHSELNWQVVI</sequence>
<evidence type="ECO:0000313" key="2">
    <source>
        <dbReference type="Proteomes" id="UP001597180"/>
    </source>
</evidence>
<protein>
    <submittedName>
        <fullName evidence="1">Uncharacterized protein</fullName>
    </submittedName>
</protein>
<proteinExistence type="predicted"/>
<comment type="caution">
    <text evidence="1">The sequence shown here is derived from an EMBL/GenBank/DDBJ whole genome shotgun (WGS) entry which is preliminary data.</text>
</comment>
<accession>A0ABW3UIU9</accession>
<keyword evidence="2" id="KW-1185">Reference proteome</keyword>